<sequence>MWLNEILRIRLVAPRYGRGHVRWLKSIPVLMLLRNHPTSELLRQYTQVSKLYLHLTSIRLSSSSSTGATVGKEQNTQVDAQTASASSTAQKQRTQDVAETKTPQQEKVEAPKPRTDRLDEYLGVENMNKAKELSTFTKLLAYELNKIYGHQRFLKRLLRGMYRVRDHPFTPPGGRVNIPRTEFREDKLYVDSRLIPNIWLRDNCQCGSCMHDTTKQRLLDTFSIPKDISIKSHWIEGEGEDPTFKIEWSDGHESRYLRSFLAQTTTTEDFKAIQRQGLVELNLWDSRIASNPPTQAYHHVMSRDPKKLLRKIRTHGFCYVDGTPSENPLFTKMLLERISFIRETHYGGFYDFTADLASNDTAYTNIALEAHTDTTYFSDPAGLQAFHLLSHTDGEGGASLLVDGFKAAEELRQTDRKAYEILSTVNVHAHASGNEGISIQPYRGFPVLEHDTATGDLLRVRWNSSDRASIELPIEEVETWYDAARKFDAILKKKENEYWEQLVPGRVLIFDNWRVLHGRSSFTGKRRICGGYVNRDDWISKFKMLEFGSEDVLKGLAVN</sequence>
<dbReference type="InterPro" id="IPR050411">
    <property type="entry name" value="AlphaKG_dependent_hydroxylases"/>
</dbReference>
<evidence type="ECO:0000256" key="10">
    <source>
        <dbReference type="ARBA" id="ARBA00023004"/>
    </source>
</evidence>
<dbReference type="Pfam" id="PF06155">
    <property type="entry name" value="GBBH-like_N"/>
    <property type="match status" value="1"/>
</dbReference>
<comment type="cofactor">
    <cofactor evidence="2">
        <name>L-ascorbate</name>
        <dbReference type="ChEBI" id="CHEBI:38290"/>
    </cofactor>
</comment>
<feature type="domain" description="Gamma-butyrobetaine hydroxylase-like N-terminal" evidence="19">
    <location>
        <begin position="195"/>
        <end position="256"/>
    </location>
</feature>
<dbReference type="SUPFAM" id="SSF51197">
    <property type="entry name" value="Clavaminate synthase-like"/>
    <property type="match status" value="1"/>
</dbReference>
<dbReference type="Proteomes" id="UP000291422">
    <property type="component" value="Unassembled WGS sequence"/>
</dbReference>
<evidence type="ECO:0000256" key="13">
    <source>
        <dbReference type="ARBA" id="ARBA00032283"/>
    </source>
</evidence>
<dbReference type="GO" id="GO:0005506">
    <property type="term" value="F:iron ion binding"/>
    <property type="evidence" value="ECO:0007669"/>
    <property type="project" value="InterPro"/>
</dbReference>
<evidence type="ECO:0000256" key="12">
    <source>
        <dbReference type="ARBA" id="ARBA00031778"/>
    </source>
</evidence>
<feature type="compositionally biased region" description="Low complexity" evidence="17">
    <location>
        <begin position="80"/>
        <end position="92"/>
    </location>
</feature>
<feature type="region of interest" description="Disordered" evidence="17">
    <location>
        <begin position="63"/>
        <end position="116"/>
    </location>
</feature>
<keyword evidence="9" id="KW-0560">Oxidoreductase</keyword>
<keyword evidence="10" id="KW-0408">Iron</keyword>
<evidence type="ECO:0000256" key="7">
    <source>
        <dbReference type="ARBA" id="ARBA00022873"/>
    </source>
</evidence>
<name>A0A4Q4NYN4_ALTAL</name>
<organism evidence="20 21">
    <name type="scientific">Alternaria alternata</name>
    <name type="common">Alternaria rot fungus</name>
    <name type="synonym">Torula alternata</name>
    <dbReference type="NCBI Taxonomy" id="5599"/>
    <lineage>
        <taxon>Eukaryota</taxon>
        <taxon>Fungi</taxon>
        <taxon>Dikarya</taxon>
        <taxon>Ascomycota</taxon>
        <taxon>Pezizomycotina</taxon>
        <taxon>Dothideomycetes</taxon>
        <taxon>Pleosporomycetidae</taxon>
        <taxon>Pleosporales</taxon>
        <taxon>Pleosporineae</taxon>
        <taxon>Pleosporaceae</taxon>
        <taxon>Alternaria</taxon>
        <taxon>Alternaria sect. Alternaria</taxon>
        <taxon>Alternaria alternata complex</taxon>
    </lineage>
</organism>
<feature type="compositionally biased region" description="Polar residues" evidence="17">
    <location>
        <begin position="66"/>
        <end position="79"/>
    </location>
</feature>
<feature type="compositionally biased region" description="Basic and acidic residues" evidence="17">
    <location>
        <begin position="93"/>
        <end position="116"/>
    </location>
</feature>
<dbReference type="CDD" id="cd00250">
    <property type="entry name" value="CAS_like"/>
    <property type="match status" value="1"/>
</dbReference>
<keyword evidence="6" id="KW-0479">Metal-binding</keyword>
<dbReference type="EMBL" id="PDXD01000001">
    <property type="protein sequence ID" value="RYN84225.1"/>
    <property type="molecule type" value="Genomic_DNA"/>
</dbReference>
<evidence type="ECO:0000256" key="14">
    <source>
        <dbReference type="ARBA" id="ARBA00046008"/>
    </source>
</evidence>
<comment type="catalytic activity">
    <reaction evidence="15">
        <text>N(6),N(6),N(6)-trimethyl-L-lysine + 2-oxoglutarate + O2 = (3S)-3-hydroxy-N(6),N(6),N(6)-trimethyl-L-lysine + succinate + CO2</text>
        <dbReference type="Rhea" id="RHEA:14181"/>
        <dbReference type="ChEBI" id="CHEBI:15379"/>
        <dbReference type="ChEBI" id="CHEBI:16526"/>
        <dbReference type="ChEBI" id="CHEBI:16810"/>
        <dbReference type="ChEBI" id="CHEBI:30031"/>
        <dbReference type="ChEBI" id="CHEBI:58100"/>
        <dbReference type="ChEBI" id="CHEBI:141499"/>
        <dbReference type="EC" id="1.14.11.8"/>
    </reaction>
</comment>
<evidence type="ECO:0000256" key="4">
    <source>
        <dbReference type="ARBA" id="ARBA00008654"/>
    </source>
</evidence>
<evidence type="ECO:0000259" key="18">
    <source>
        <dbReference type="Pfam" id="PF02668"/>
    </source>
</evidence>
<keyword evidence="8" id="KW-0223">Dioxygenase</keyword>
<evidence type="ECO:0000259" key="19">
    <source>
        <dbReference type="Pfam" id="PF06155"/>
    </source>
</evidence>
<evidence type="ECO:0000256" key="9">
    <source>
        <dbReference type="ARBA" id="ARBA00023002"/>
    </source>
</evidence>
<evidence type="ECO:0000313" key="20">
    <source>
        <dbReference type="EMBL" id="RYN84225.1"/>
    </source>
</evidence>
<evidence type="ECO:0000256" key="2">
    <source>
        <dbReference type="ARBA" id="ARBA00001961"/>
    </source>
</evidence>
<evidence type="ECO:0000256" key="3">
    <source>
        <dbReference type="ARBA" id="ARBA00005022"/>
    </source>
</evidence>
<comment type="function">
    <text evidence="14">Converts trimethyllysine (TML) into hydroxytrimethyllysine (HTML).</text>
</comment>
<dbReference type="InterPro" id="IPR010376">
    <property type="entry name" value="GBBH-like_N"/>
</dbReference>
<dbReference type="UniPathway" id="UPA00118"/>
<dbReference type="GO" id="GO:0045329">
    <property type="term" value="P:carnitine biosynthetic process"/>
    <property type="evidence" value="ECO:0007669"/>
    <property type="project" value="UniProtKB-UniPathway"/>
</dbReference>
<accession>A0A4Q4NYN4</accession>
<evidence type="ECO:0000256" key="11">
    <source>
        <dbReference type="ARBA" id="ARBA00030363"/>
    </source>
</evidence>
<dbReference type="InterPro" id="IPR038492">
    <property type="entry name" value="GBBH-like_N_sf"/>
</dbReference>
<keyword evidence="7" id="KW-0124">Carnitine biosynthesis</keyword>
<evidence type="ECO:0000256" key="1">
    <source>
        <dbReference type="ARBA" id="ARBA00001954"/>
    </source>
</evidence>
<evidence type="ECO:0000256" key="8">
    <source>
        <dbReference type="ARBA" id="ARBA00022964"/>
    </source>
</evidence>
<reference evidence="21" key="1">
    <citation type="journal article" date="2019" name="bioRxiv">
        <title>Genomics, evolutionary history and diagnostics of the Alternaria alternata species group including apple and Asian pear pathotypes.</title>
        <authorList>
            <person name="Armitage A.D."/>
            <person name="Cockerton H.M."/>
            <person name="Sreenivasaprasad S."/>
            <person name="Woodhall J.W."/>
            <person name="Lane C.R."/>
            <person name="Harrison R.J."/>
            <person name="Clarkson J.P."/>
        </authorList>
    </citation>
    <scope>NUCLEOTIDE SEQUENCE [LARGE SCALE GENOMIC DNA]</scope>
    <source>
        <strain evidence="21">FERA 1177</strain>
    </source>
</reference>
<dbReference type="GO" id="GO:0050353">
    <property type="term" value="F:trimethyllysine dioxygenase activity"/>
    <property type="evidence" value="ECO:0007669"/>
    <property type="project" value="UniProtKB-EC"/>
</dbReference>
<dbReference type="GO" id="GO:0005739">
    <property type="term" value="C:mitochondrion"/>
    <property type="evidence" value="ECO:0007669"/>
    <property type="project" value="TreeGrafter"/>
</dbReference>
<comment type="similarity">
    <text evidence="4">Belongs to the gamma-BBH/TMLD family.</text>
</comment>
<dbReference type="Gene3D" id="3.30.2020.30">
    <property type="match status" value="1"/>
</dbReference>
<dbReference type="VEuPathDB" id="FungiDB:CC77DRAFT_1078322"/>
<dbReference type="PANTHER" id="PTHR10696">
    <property type="entry name" value="GAMMA-BUTYROBETAINE HYDROXYLASE-RELATED"/>
    <property type="match status" value="1"/>
</dbReference>
<evidence type="ECO:0000313" key="21">
    <source>
        <dbReference type="Proteomes" id="UP000291422"/>
    </source>
</evidence>
<evidence type="ECO:0000256" key="15">
    <source>
        <dbReference type="ARBA" id="ARBA00049334"/>
    </source>
</evidence>
<evidence type="ECO:0000256" key="5">
    <source>
        <dbReference type="ARBA" id="ARBA00012267"/>
    </source>
</evidence>
<comment type="pathway">
    <text evidence="3">Amine and polyamine biosynthesis; carnitine biosynthesis.</text>
</comment>
<dbReference type="Pfam" id="PF02668">
    <property type="entry name" value="TauD"/>
    <property type="match status" value="1"/>
</dbReference>
<dbReference type="EC" id="1.14.11.8" evidence="5"/>
<dbReference type="Gene3D" id="3.60.130.10">
    <property type="entry name" value="Clavaminate synthase-like"/>
    <property type="match status" value="1"/>
</dbReference>
<evidence type="ECO:0000256" key="6">
    <source>
        <dbReference type="ARBA" id="ARBA00022723"/>
    </source>
</evidence>
<dbReference type="NCBIfam" id="TIGR02410">
    <property type="entry name" value="carnitine_TMLD"/>
    <property type="match status" value="1"/>
</dbReference>
<evidence type="ECO:0000256" key="17">
    <source>
        <dbReference type="SAM" id="MobiDB-lite"/>
    </source>
</evidence>
<dbReference type="InterPro" id="IPR003819">
    <property type="entry name" value="TauD/TfdA-like"/>
</dbReference>
<feature type="domain" description="TauD/TfdA-like" evidence="18">
    <location>
        <begin position="306"/>
        <end position="531"/>
    </location>
</feature>
<comment type="cofactor">
    <cofactor evidence="1">
        <name>Fe(2+)</name>
        <dbReference type="ChEBI" id="CHEBI:29033"/>
    </cofactor>
</comment>
<protein>
    <recommendedName>
        <fullName evidence="16">Trimethyllysine dioxygenase</fullName>
        <ecNumber evidence="5">1.14.11.8</ecNumber>
    </recommendedName>
    <alternativeName>
        <fullName evidence="12">Epsilon-trimethyllysine 2-oxoglutarate dioxygenase</fullName>
    </alternativeName>
    <alternativeName>
        <fullName evidence="11">TML hydroxylase</fullName>
    </alternativeName>
    <alternativeName>
        <fullName evidence="13">TML-alpha-ketoglutarate dioxygenase</fullName>
    </alternativeName>
</protein>
<dbReference type="FunFam" id="3.30.2020.30:FF:000002">
    <property type="entry name" value="Putative gamma-butyrobetaine dioxygenase"/>
    <property type="match status" value="1"/>
</dbReference>
<dbReference type="AlphaFoldDB" id="A0A4Q4NYN4"/>
<gene>
    <name evidence="20" type="ORF">AA0117_g1747</name>
</gene>
<dbReference type="FunFam" id="3.60.130.10:FF:000001">
    <property type="entry name" value="Trimethyllysine dioxygenase, mitochondrial"/>
    <property type="match status" value="1"/>
</dbReference>
<evidence type="ECO:0000256" key="16">
    <source>
        <dbReference type="ARBA" id="ARBA00071191"/>
    </source>
</evidence>
<dbReference type="InterPro" id="IPR012776">
    <property type="entry name" value="Trimethyllysine_dOase"/>
</dbReference>
<comment type="caution">
    <text evidence="20">The sequence shown here is derived from an EMBL/GenBank/DDBJ whole genome shotgun (WGS) entry which is preliminary data.</text>
</comment>
<proteinExistence type="inferred from homology"/>
<dbReference type="PANTHER" id="PTHR10696:SF51">
    <property type="entry name" value="TRIMETHYLLYSINE DIOXYGENASE, MITOCHONDRIAL"/>
    <property type="match status" value="1"/>
</dbReference>
<dbReference type="InterPro" id="IPR042098">
    <property type="entry name" value="TauD-like_sf"/>
</dbReference>